<evidence type="ECO:0000313" key="2">
    <source>
        <dbReference type="EMBL" id="VFU26501.1"/>
    </source>
</evidence>
<gene>
    <name evidence="2" type="ORF">SVIM_LOCUS70950</name>
</gene>
<sequence length="365" mass="42855">MLQRVPMRVFYTYLIQEREYGEDTLIKGGCLYQQFLVDAFTNIEEDKLDYIRMNENDLQSNLYHNISEVMLKVDVHGSSTGKIILLSYLTSSPRYMINNYQDAMGNPDLFITFTCNTNCSKIKRELNKDRAYKHEDKPDIITRVFRAKLLDKLKFLKSGVPFGKTIDDVCAIEFQKRRLPPEMPDKNIDPLCHEIFSKFMIHSSCGVARPKNVCAKSFPKKFRSLTTLGENGLVCYRRREFCDNFVLKNGIMLFNDNVVPYIKQLLMRYNAHINVEIYCQSMIIKYLFKYVSKGPDMCRAILQNETNDEIQAYLNCHFICPYEVVWWIFQFLIHSRYPLVESLQIHIPFHHTIVFSSNKSLQSVL</sequence>
<protein>
    <recommendedName>
        <fullName evidence="1">Helitron helicase-like domain-containing protein</fullName>
    </recommendedName>
</protein>
<dbReference type="PANTHER" id="PTHR45786">
    <property type="entry name" value="DNA BINDING PROTEIN-LIKE"/>
    <property type="match status" value="1"/>
</dbReference>
<name>A0A6N2KDQ4_SALVM</name>
<dbReference type="PANTHER" id="PTHR45786:SF74">
    <property type="entry name" value="ATP-DEPENDENT DNA HELICASE"/>
    <property type="match status" value="1"/>
</dbReference>
<evidence type="ECO:0000259" key="1">
    <source>
        <dbReference type="Pfam" id="PF14214"/>
    </source>
</evidence>
<dbReference type="InterPro" id="IPR025476">
    <property type="entry name" value="Helitron_helicase-like"/>
</dbReference>
<accession>A0A6N2KDQ4</accession>
<dbReference type="Pfam" id="PF14214">
    <property type="entry name" value="Helitron_like_N"/>
    <property type="match status" value="1"/>
</dbReference>
<reference evidence="2" key="1">
    <citation type="submission" date="2019-03" db="EMBL/GenBank/DDBJ databases">
        <authorList>
            <person name="Mank J."/>
            <person name="Almeida P."/>
        </authorList>
    </citation>
    <scope>NUCLEOTIDE SEQUENCE</scope>
    <source>
        <strain evidence="2">78183</strain>
    </source>
</reference>
<dbReference type="AlphaFoldDB" id="A0A6N2KDQ4"/>
<feature type="domain" description="Helitron helicase-like" evidence="1">
    <location>
        <begin position="10"/>
        <end position="180"/>
    </location>
</feature>
<proteinExistence type="predicted"/>
<organism evidence="2">
    <name type="scientific">Salix viminalis</name>
    <name type="common">Common osier</name>
    <name type="synonym">Basket willow</name>
    <dbReference type="NCBI Taxonomy" id="40686"/>
    <lineage>
        <taxon>Eukaryota</taxon>
        <taxon>Viridiplantae</taxon>
        <taxon>Streptophyta</taxon>
        <taxon>Embryophyta</taxon>
        <taxon>Tracheophyta</taxon>
        <taxon>Spermatophyta</taxon>
        <taxon>Magnoliopsida</taxon>
        <taxon>eudicotyledons</taxon>
        <taxon>Gunneridae</taxon>
        <taxon>Pentapetalae</taxon>
        <taxon>rosids</taxon>
        <taxon>fabids</taxon>
        <taxon>Malpighiales</taxon>
        <taxon>Salicaceae</taxon>
        <taxon>Saliceae</taxon>
        <taxon>Salix</taxon>
    </lineage>
</organism>
<dbReference type="EMBL" id="CAADRP010000313">
    <property type="protein sequence ID" value="VFU26501.1"/>
    <property type="molecule type" value="Genomic_DNA"/>
</dbReference>